<organism evidence="2 3">
    <name type="scientific">Psophocarpus tetragonolobus</name>
    <name type="common">Winged bean</name>
    <name type="synonym">Dolichos tetragonolobus</name>
    <dbReference type="NCBI Taxonomy" id="3891"/>
    <lineage>
        <taxon>Eukaryota</taxon>
        <taxon>Viridiplantae</taxon>
        <taxon>Streptophyta</taxon>
        <taxon>Embryophyta</taxon>
        <taxon>Tracheophyta</taxon>
        <taxon>Spermatophyta</taxon>
        <taxon>Magnoliopsida</taxon>
        <taxon>eudicotyledons</taxon>
        <taxon>Gunneridae</taxon>
        <taxon>Pentapetalae</taxon>
        <taxon>rosids</taxon>
        <taxon>fabids</taxon>
        <taxon>Fabales</taxon>
        <taxon>Fabaceae</taxon>
        <taxon>Papilionoideae</taxon>
        <taxon>50 kb inversion clade</taxon>
        <taxon>NPAAA clade</taxon>
        <taxon>indigoferoid/millettioid clade</taxon>
        <taxon>Phaseoleae</taxon>
        <taxon>Psophocarpus</taxon>
    </lineage>
</organism>
<protein>
    <submittedName>
        <fullName evidence="2">Uncharacterized protein</fullName>
    </submittedName>
</protein>
<dbReference type="EMBL" id="JAYMYS010000006">
    <property type="protein sequence ID" value="KAK7388187.1"/>
    <property type="molecule type" value="Genomic_DNA"/>
</dbReference>
<evidence type="ECO:0000313" key="2">
    <source>
        <dbReference type="EMBL" id="KAK7388187.1"/>
    </source>
</evidence>
<name>A0AAN9S2Z1_PSOTE</name>
<evidence type="ECO:0000256" key="1">
    <source>
        <dbReference type="SAM" id="MobiDB-lite"/>
    </source>
</evidence>
<evidence type="ECO:0000313" key="3">
    <source>
        <dbReference type="Proteomes" id="UP001386955"/>
    </source>
</evidence>
<feature type="region of interest" description="Disordered" evidence="1">
    <location>
        <begin position="37"/>
        <end position="67"/>
    </location>
</feature>
<sequence length="133" mass="14547">MWGDKKCNHKGKEVQWEKGGKECGDVGVTGSAAIKGRNCNGGVGEEGSASGERGREEHSGGKGKCGLVDERERAGGRRLKRLRLAREKRGRVTLGKEIGGKKHWLRLSWRWGIQSKCATIGVFPAFQLSFVKP</sequence>
<accession>A0AAN9S2Z1</accession>
<proteinExistence type="predicted"/>
<comment type="caution">
    <text evidence="2">The sequence shown here is derived from an EMBL/GenBank/DDBJ whole genome shotgun (WGS) entry which is preliminary data.</text>
</comment>
<reference evidence="2 3" key="1">
    <citation type="submission" date="2024-01" db="EMBL/GenBank/DDBJ databases">
        <title>The genomes of 5 underutilized Papilionoideae crops provide insights into root nodulation and disease resistanc.</title>
        <authorList>
            <person name="Jiang F."/>
        </authorList>
    </citation>
    <scope>NUCLEOTIDE SEQUENCE [LARGE SCALE GENOMIC DNA]</scope>
    <source>
        <strain evidence="2">DUOXIRENSHENG_FW03</strain>
        <tissue evidence="2">Leaves</tissue>
    </source>
</reference>
<dbReference type="AlphaFoldDB" id="A0AAN9S2Z1"/>
<keyword evidence="3" id="KW-1185">Reference proteome</keyword>
<gene>
    <name evidence="2" type="ORF">VNO78_22996</name>
</gene>
<dbReference type="Proteomes" id="UP001386955">
    <property type="component" value="Unassembled WGS sequence"/>
</dbReference>